<protein>
    <submittedName>
        <fullName evidence="1">Uncharacterized protein</fullName>
    </submittedName>
</protein>
<accession>A0A9D5HH67</accession>
<gene>
    <name evidence="1" type="ORF">J5N97_018391</name>
</gene>
<sequence length="130" mass="14296">MISVATASEAADGIPPVCLINSAIRATFWLLSSWDTMVPQLLEHGWKFELGRGGAGGSVLLLLRAISQGAAAEDVEETEHSHQSQRLKHYNKAPQNTVNHLEAKHFTYPENPQVQLWPPEVRLQSSPAMS</sequence>
<evidence type="ECO:0000313" key="1">
    <source>
        <dbReference type="EMBL" id="KAJ0976426.1"/>
    </source>
</evidence>
<proteinExistence type="predicted"/>
<reference evidence="1" key="1">
    <citation type="submission" date="2021-03" db="EMBL/GenBank/DDBJ databases">
        <authorList>
            <person name="Li Z."/>
            <person name="Yang C."/>
        </authorList>
    </citation>
    <scope>NUCLEOTIDE SEQUENCE</scope>
    <source>
        <strain evidence="1">Dzin_1.0</strain>
        <tissue evidence="1">Leaf</tissue>
    </source>
</reference>
<dbReference type="EMBL" id="JAGGNH010000004">
    <property type="protein sequence ID" value="KAJ0976426.1"/>
    <property type="molecule type" value="Genomic_DNA"/>
</dbReference>
<keyword evidence="2" id="KW-1185">Reference proteome</keyword>
<evidence type="ECO:0000313" key="2">
    <source>
        <dbReference type="Proteomes" id="UP001085076"/>
    </source>
</evidence>
<comment type="caution">
    <text evidence="1">The sequence shown here is derived from an EMBL/GenBank/DDBJ whole genome shotgun (WGS) entry which is preliminary data.</text>
</comment>
<dbReference type="Proteomes" id="UP001085076">
    <property type="component" value="Miscellaneous, Linkage group lg04"/>
</dbReference>
<dbReference type="AlphaFoldDB" id="A0A9D5HH67"/>
<name>A0A9D5HH67_9LILI</name>
<organism evidence="1 2">
    <name type="scientific">Dioscorea zingiberensis</name>
    <dbReference type="NCBI Taxonomy" id="325984"/>
    <lineage>
        <taxon>Eukaryota</taxon>
        <taxon>Viridiplantae</taxon>
        <taxon>Streptophyta</taxon>
        <taxon>Embryophyta</taxon>
        <taxon>Tracheophyta</taxon>
        <taxon>Spermatophyta</taxon>
        <taxon>Magnoliopsida</taxon>
        <taxon>Liliopsida</taxon>
        <taxon>Dioscoreales</taxon>
        <taxon>Dioscoreaceae</taxon>
        <taxon>Dioscorea</taxon>
    </lineage>
</organism>
<reference evidence="1" key="2">
    <citation type="journal article" date="2022" name="Hortic Res">
        <title>The genome of Dioscorea zingiberensis sheds light on the biosynthesis, origin and evolution of the medicinally important diosgenin saponins.</title>
        <authorList>
            <person name="Li Y."/>
            <person name="Tan C."/>
            <person name="Li Z."/>
            <person name="Guo J."/>
            <person name="Li S."/>
            <person name="Chen X."/>
            <person name="Wang C."/>
            <person name="Dai X."/>
            <person name="Yang H."/>
            <person name="Song W."/>
            <person name="Hou L."/>
            <person name="Xu J."/>
            <person name="Tong Z."/>
            <person name="Xu A."/>
            <person name="Yuan X."/>
            <person name="Wang W."/>
            <person name="Yang Q."/>
            <person name="Chen L."/>
            <person name="Sun Z."/>
            <person name="Wang K."/>
            <person name="Pan B."/>
            <person name="Chen J."/>
            <person name="Bao Y."/>
            <person name="Liu F."/>
            <person name="Qi X."/>
            <person name="Gang D.R."/>
            <person name="Wen J."/>
            <person name="Li J."/>
        </authorList>
    </citation>
    <scope>NUCLEOTIDE SEQUENCE</scope>
    <source>
        <strain evidence="1">Dzin_1.0</strain>
    </source>
</reference>